<evidence type="ECO:0000256" key="1">
    <source>
        <dbReference type="SAM" id="Coils"/>
    </source>
</evidence>
<evidence type="ECO:0000259" key="2">
    <source>
        <dbReference type="Pfam" id="PF20250"/>
    </source>
</evidence>
<organism evidence="3 4">
    <name type="scientific">Clostridium isatidis</name>
    <dbReference type="NCBI Taxonomy" id="182773"/>
    <lineage>
        <taxon>Bacteria</taxon>
        <taxon>Bacillati</taxon>
        <taxon>Bacillota</taxon>
        <taxon>Clostridia</taxon>
        <taxon>Eubacteriales</taxon>
        <taxon>Clostridiaceae</taxon>
        <taxon>Clostridium</taxon>
    </lineage>
</organism>
<dbReference type="PANTHER" id="PTHR38032">
    <property type="entry name" value="POLYMERASE-RELATED"/>
    <property type="match status" value="1"/>
</dbReference>
<feature type="coiled-coil region" evidence="1">
    <location>
        <begin position="364"/>
        <end position="391"/>
    </location>
</feature>
<dbReference type="InterPro" id="IPR046866">
    <property type="entry name" value="FapA_N"/>
</dbReference>
<dbReference type="InterPro" id="IPR005646">
    <property type="entry name" value="FapA"/>
</dbReference>
<sequence length="512" mass="57392">MGEKVPDKSNEVKKKVKINFNSDKTEAYITITYQDNGEDFYKKNTQELISDDEIIRYLNEYGIKYGILQSAIDYIKNNREVNKVIIAKGQKPKPPIEDSLNILFDCDKKLDIDETKDKIDYRSINYITSVKENEILAEIIIGEDGVNGINVFSEIIPSRSKKAIEFKAGQGCKLIDNKFISTIAGRPNYNKKSVWVEPIYILNNDVNLSSGNINFPANVQVNGKVSDGMKINCGNSLFVKDGVFNSVIKANNTSKIEGNIVGSTIEVGGIDLFRQEKIDLLTDLRSRIKSILDNFEFLKKNNLIKENVSEKLMIRILVESKYKDIPKLCIKIISNSSRDYRNSEIISIIKSKLLGSSLSNINGIDDLKEIIEKIDNELLELNEEAKNTIDLTMEYGQESEIKAAGDIVITGKGLFTSHLYAKDNIKFTSKNAVCRGGHLKAGKGIFATIVGNESGVVTQLEVEKKGEIKVDIAYQNTIFIVGNRKHILDKASKNIHVYLDKDGSIVINKLLL</sequence>
<evidence type="ECO:0000313" key="4">
    <source>
        <dbReference type="Proteomes" id="UP000264883"/>
    </source>
</evidence>
<proteinExistence type="predicted"/>
<name>A0A343JC83_9CLOT</name>
<dbReference type="Pfam" id="PF20250">
    <property type="entry name" value="FapA_N"/>
    <property type="match status" value="1"/>
</dbReference>
<dbReference type="InterPro" id="IPR046865">
    <property type="entry name" value="FapA_b_solenoid"/>
</dbReference>
<dbReference type="AlphaFoldDB" id="A0A343JC83"/>
<dbReference type="Proteomes" id="UP000264883">
    <property type="component" value="Chromosome"/>
</dbReference>
<keyword evidence="4" id="KW-1185">Reference proteome</keyword>
<gene>
    <name evidence="3" type="ORF">BEN51_06495</name>
</gene>
<dbReference type="EMBL" id="CP016786">
    <property type="protein sequence ID" value="ASW43141.1"/>
    <property type="molecule type" value="Genomic_DNA"/>
</dbReference>
<dbReference type="PANTHER" id="PTHR38032:SF1">
    <property type="entry name" value="RNA-BINDING PROTEIN KHPB N-TERMINAL DOMAIN-CONTAINING PROTEIN"/>
    <property type="match status" value="1"/>
</dbReference>
<accession>A0A343JC83</accession>
<dbReference type="KEGG" id="cia:BEN51_06495"/>
<dbReference type="Pfam" id="PF03961">
    <property type="entry name" value="FapA"/>
    <property type="match status" value="1"/>
</dbReference>
<dbReference type="OrthoDB" id="1279at2"/>
<dbReference type="RefSeq" id="WP_119865278.1">
    <property type="nucleotide sequence ID" value="NZ_CP016786.1"/>
</dbReference>
<protein>
    <recommendedName>
        <fullName evidence="2">Flagellar Assembly Protein A N-terminal region domain-containing protein</fullName>
    </recommendedName>
</protein>
<evidence type="ECO:0000313" key="3">
    <source>
        <dbReference type="EMBL" id="ASW43141.1"/>
    </source>
</evidence>
<feature type="domain" description="Flagellar Assembly Protein A N-terminal region" evidence="2">
    <location>
        <begin position="17"/>
        <end position="191"/>
    </location>
</feature>
<keyword evidence="1" id="KW-0175">Coiled coil</keyword>
<reference evidence="3 4" key="1">
    <citation type="submission" date="2016-08" db="EMBL/GenBank/DDBJ databases">
        <title>Complete Genome Sequence Of The Indigo Reducing Clostridium isatidis DSM15098.</title>
        <authorList>
            <person name="Little G.T."/>
            <person name="Minton N.P."/>
        </authorList>
    </citation>
    <scope>NUCLEOTIDE SEQUENCE [LARGE SCALE GENOMIC DNA]</scope>
    <source>
        <strain evidence="3 4">DSM 15098</strain>
    </source>
</reference>